<dbReference type="EMBL" id="CP051141">
    <property type="protein sequence ID" value="QIW99441.1"/>
    <property type="molecule type" value="Genomic_DNA"/>
</dbReference>
<proteinExistence type="predicted"/>
<dbReference type="Proteomes" id="UP000503462">
    <property type="component" value="Chromosome 3"/>
</dbReference>
<dbReference type="OrthoDB" id="5377009at2759"/>
<feature type="region of interest" description="Disordered" evidence="1">
    <location>
        <begin position="286"/>
        <end position="354"/>
    </location>
</feature>
<evidence type="ECO:0000256" key="1">
    <source>
        <dbReference type="SAM" id="MobiDB-lite"/>
    </source>
</evidence>
<evidence type="ECO:0000313" key="3">
    <source>
        <dbReference type="Proteomes" id="UP000503462"/>
    </source>
</evidence>
<feature type="compositionally biased region" description="Basic and acidic residues" evidence="1">
    <location>
        <begin position="299"/>
        <end position="308"/>
    </location>
</feature>
<keyword evidence="3" id="KW-1185">Reference proteome</keyword>
<evidence type="ECO:0000313" key="2">
    <source>
        <dbReference type="EMBL" id="QIW99441.1"/>
    </source>
</evidence>
<reference evidence="2 3" key="1">
    <citation type="journal article" date="2016" name="Sci. Rep.">
        <title>Peltaster fructicola genome reveals evolution from an invasive phytopathogen to an ectophytic parasite.</title>
        <authorList>
            <person name="Xu C."/>
            <person name="Chen H."/>
            <person name="Gleason M.L."/>
            <person name="Xu J.R."/>
            <person name="Liu H."/>
            <person name="Zhang R."/>
            <person name="Sun G."/>
        </authorList>
    </citation>
    <scope>NUCLEOTIDE SEQUENCE [LARGE SCALE GENOMIC DNA]</scope>
    <source>
        <strain evidence="2 3">LNHT1506</strain>
    </source>
</reference>
<organism evidence="2 3">
    <name type="scientific">Peltaster fructicola</name>
    <dbReference type="NCBI Taxonomy" id="286661"/>
    <lineage>
        <taxon>Eukaryota</taxon>
        <taxon>Fungi</taxon>
        <taxon>Dikarya</taxon>
        <taxon>Ascomycota</taxon>
        <taxon>Pezizomycotina</taxon>
        <taxon>Dothideomycetes</taxon>
        <taxon>Dothideomycetes incertae sedis</taxon>
        <taxon>Peltaster</taxon>
    </lineage>
</organism>
<gene>
    <name evidence="2" type="ORF">AMS68_004959</name>
</gene>
<accession>A0A6H0XXE2</accession>
<name>A0A6H0XXE2_9PEZI</name>
<protein>
    <submittedName>
        <fullName evidence="2">Uncharacterized protein</fullName>
    </submittedName>
</protein>
<dbReference type="AlphaFoldDB" id="A0A6H0XXE2"/>
<sequence length="423" mass="46990">MANDRYYSRVPSSGSFDTAYTGADCYIDYSSLEKENLEDHTVSLEALQTPKPALSSRLLSSLPRQPAAAAALTRSKSILHSRAKSLAAWTSSFTPAVTPTSGKEHITTNRLFGDLFSGESAPVRLGIPPTSPIKEDTEFVMDYRPSLTQRSSFASRRKSAVLQASQPVAKQSWFSRKNAEPAAPPVPAVDELLTLNINNSLFPNGPVDDFSPSDFNSLLLNATKLLERMQTAYREKVEYIATIQPELDAQREEAEEAETRAQHLKMQLEDMARRADEQQTAMSKLEIQLSEGRPGSIRVVDDDNDNTRQRRKRSSAASASDSGFESDWDRDTESVVSSGIPTPRTPPALMAGSPFDNLDQRLYDRRLGLQRQAPLRAKGIDDSSTAWHTVQHLRNENQDLRGQLKSMQQTLQGCIDFVDTVHM</sequence>